<gene>
    <name evidence="1" type="ORF">EDD66_11117</name>
</gene>
<organism evidence="1 2">
    <name type="scientific">Mobilisporobacter senegalensis</name>
    <dbReference type="NCBI Taxonomy" id="1329262"/>
    <lineage>
        <taxon>Bacteria</taxon>
        <taxon>Bacillati</taxon>
        <taxon>Bacillota</taxon>
        <taxon>Clostridia</taxon>
        <taxon>Lachnospirales</taxon>
        <taxon>Lachnospiraceae</taxon>
        <taxon>Mobilisporobacter</taxon>
    </lineage>
</organism>
<sequence>MEVTICDIFCYSTEFDLKLIGDIFKNSYKSDESIFKLSGVNLHLYREIDKSFKFKADTECDGLIEDLHKDNKKVGAFLDENGYIIAFVGYKLKATDKSGL</sequence>
<dbReference type="RefSeq" id="WP_123610402.1">
    <property type="nucleotide sequence ID" value="NZ_RJVG01000011.1"/>
</dbReference>
<reference evidence="1 2" key="1">
    <citation type="submission" date="2018-11" db="EMBL/GenBank/DDBJ databases">
        <title>Genomic Encyclopedia of Type Strains, Phase IV (KMG-IV): sequencing the most valuable type-strain genomes for metagenomic binning, comparative biology and taxonomic classification.</title>
        <authorList>
            <person name="Goeker M."/>
        </authorList>
    </citation>
    <scope>NUCLEOTIDE SEQUENCE [LARGE SCALE GENOMIC DNA]</scope>
    <source>
        <strain evidence="1 2">DSM 26537</strain>
    </source>
</reference>
<keyword evidence="2" id="KW-1185">Reference proteome</keyword>
<comment type="caution">
    <text evidence="1">The sequence shown here is derived from an EMBL/GenBank/DDBJ whole genome shotgun (WGS) entry which is preliminary data.</text>
</comment>
<dbReference type="EMBL" id="RJVG01000011">
    <property type="protein sequence ID" value="ROR25256.1"/>
    <property type="molecule type" value="Genomic_DNA"/>
</dbReference>
<name>A0A3N1XEU0_9FIRM</name>
<dbReference type="AlphaFoldDB" id="A0A3N1XEU0"/>
<evidence type="ECO:0000313" key="2">
    <source>
        <dbReference type="Proteomes" id="UP000273083"/>
    </source>
</evidence>
<evidence type="ECO:0000313" key="1">
    <source>
        <dbReference type="EMBL" id="ROR25256.1"/>
    </source>
</evidence>
<proteinExistence type="predicted"/>
<protein>
    <submittedName>
        <fullName evidence="1">Uncharacterized protein</fullName>
    </submittedName>
</protein>
<dbReference type="Proteomes" id="UP000273083">
    <property type="component" value="Unassembled WGS sequence"/>
</dbReference>
<accession>A0A3N1XEU0</accession>